<name>A0ABS2XNI2_POLSP</name>
<comment type="caution">
    <text evidence="1">The sequence shown here is derived from an EMBL/GenBank/DDBJ whole genome shotgun (WGS) entry which is preliminary data.</text>
</comment>
<dbReference type="Proteomes" id="UP001166093">
    <property type="component" value="Unassembled WGS sequence"/>
</dbReference>
<dbReference type="InterPro" id="IPR012337">
    <property type="entry name" value="RNaseH-like_sf"/>
</dbReference>
<keyword evidence="2" id="KW-1185">Reference proteome</keyword>
<gene>
    <name evidence="1" type="primary">Zmym1_0</name>
    <name evidence="1" type="ORF">GTO93_0021862</name>
</gene>
<sequence length="370" mass="41706">LIGKHRLSCRGNESEAAYTLEDSSVDHGSFLEFVLFLSKYDVCLQENINDCIEKSKMLHFSGQGRGLLITLLSKTTVNTVIDTMIASEVREAGMFSGQIDTTQDITSKDQCSVIVRYVTDCIHEKLLVLDDCKSSDGKYLLHLLMWVLNSCKIEIRKCIGNSTDGAANMQGQYKGFSAWLSTESPDQIHVWCYAHVLSLVLADTTKVNLSQDSHHRRLTVTLARIQENLGSKPEERVKAKAYTQSLLKYETVLTAQIFLRILKLTAPLSKYLQTSGMDILIDHHMVSGAQGELKKCVRDFDVKKTADHFVDWANDKLQELQQTDAITACKIQDHNVIHDTITDSMHCRFLISGTLYADFACLDPLRHKRL</sequence>
<accession>A0ABS2XNI2</accession>
<dbReference type="EMBL" id="JAAWVQ010053169">
    <property type="protein sequence ID" value="MBN3275714.1"/>
    <property type="molecule type" value="Genomic_DNA"/>
</dbReference>
<protein>
    <submittedName>
        <fullName evidence="1">ZMYM1 protein</fullName>
    </submittedName>
</protein>
<dbReference type="PANTHER" id="PTHR45749">
    <property type="match status" value="1"/>
</dbReference>
<dbReference type="SUPFAM" id="SSF53098">
    <property type="entry name" value="Ribonuclease H-like"/>
    <property type="match status" value="1"/>
</dbReference>
<feature type="non-terminal residue" evidence="1">
    <location>
        <position position="370"/>
    </location>
</feature>
<reference evidence="1" key="1">
    <citation type="journal article" date="2021" name="Cell">
        <title>Tracing the genetic footprints of vertebrate landing in non-teleost ray-finned fishes.</title>
        <authorList>
            <person name="Bi X."/>
            <person name="Wang K."/>
            <person name="Yang L."/>
            <person name="Pan H."/>
            <person name="Jiang H."/>
            <person name="Wei Q."/>
            <person name="Fang M."/>
            <person name="Yu H."/>
            <person name="Zhu C."/>
            <person name="Cai Y."/>
            <person name="He Y."/>
            <person name="Gan X."/>
            <person name="Zeng H."/>
            <person name="Yu D."/>
            <person name="Zhu Y."/>
            <person name="Jiang H."/>
            <person name="Qiu Q."/>
            <person name="Yang H."/>
            <person name="Zhang Y.E."/>
            <person name="Wang W."/>
            <person name="Zhu M."/>
            <person name="He S."/>
            <person name="Zhang G."/>
        </authorList>
    </citation>
    <scope>NUCLEOTIDE SEQUENCE</scope>
    <source>
        <strain evidence="1">Pddl_001</strain>
    </source>
</reference>
<dbReference type="PANTHER" id="PTHR45749:SF21">
    <property type="entry name" value="DUF4371 DOMAIN-CONTAINING PROTEIN"/>
    <property type="match status" value="1"/>
</dbReference>
<proteinExistence type="predicted"/>
<feature type="non-terminal residue" evidence="1">
    <location>
        <position position="1"/>
    </location>
</feature>
<evidence type="ECO:0000313" key="1">
    <source>
        <dbReference type="EMBL" id="MBN3275714.1"/>
    </source>
</evidence>
<evidence type="ECO:0000313" key="2">
    <source>
        <dbReference type="Proteomes" id="UP001166093"/>
    </source>
</evidence>
<organism evidence="1 2">
    <name type="scientific">Polyodon spathula</name>
    <name type="common">North American paddlefish</name>
    <name type="synonym">Squalus spathula</name>
    <dbReference type="NCBI Taxonomy" id="7913"/>
    <lineage>
        <taxon>Eukaryota</taxon>
        <taxon>Metazoa</taxon>
        <taxon>Chordata</taxon>
        <taxon>Craniata</taxon>
        <taxon>Vertebrata</taxon>
        <taxon>Euteleostomi</taxon>
        <taxon>Actinopterygii</taxon>
        <taxon>Chondrostei</taxon>
        <taxon>Acipenseriformes</taxon>
        <taxon>Polyodontidae</taxon>
        <taxon>Polyodon</taxon>
    </lineage>
</organism>